<protein>
    <recommendedName>
        <fullName evidence="6">AP complex subunit beta</fullName>
    </recommendedName>
</protein>
<dbReference type="InterPro" id="IPR002553">
    <property type="entry name" value="Clathrin/coatomer_adapt-like_N"/>
</dbReference>
<dbReference type="InterPro" id="IPR016342">
    <property type="entry name" value="AP_complex_bsu_1_2_4"/>
</dbReference>
<dbReference type="SMART" id="SM01020">
    <property type="entry name" value="B2-adapt-app_C"/>
    <property type="match status" value="1"/>
</dbReference>
<dbReference type="Proteomes" id="UP001652625">
    <property type="component" value="Chromosome 06"/>
</dbReference>
<evidence type="ECO:0000313" key="8">
    <source>
        <dbReference type="Proteomes" id="UP001652625"/>
    </source>
</evidence>
<sequence>MQKSSSFASKSEVSQLRLQLINACLKKDSNGTINALKQIVVCMTQSVDVTSLLPDIIREACATTNLVQKKLVYLYICTCAESNSDLALLTVNTLVKDAIDDVNPMVRGLALRCMANMRISNLVEYIKQPLLSGLKDSSSYVRRNAVMACAKLFQLDENVFKDMGLINILKDMLFDDDPQVSANAFFVLDVVLDDSDATLLQSEFFFFFFERITLYNEWSLCMLFQRFSKYKPKDEDEGLKILNIVDSFLKHRNHAVIMATVNIFLQFSTQLDFIKSDIFERIRAPILSIISISSHEVSFSVLNHVSALLKMRPRMFCKDYKVFFLRNNEPTYLQLKKIEILTKVVTEGNMKEILAELIEHAHDVDTEVSYASAKALGSISLNFPFTTQSCLNSLVSLLKLEVDYITANSIEVIQDILSENLAMDIFILPELDRVWDQVQNFSLGKAAVIWIYGEFGQNIDAAPYNLETLVDHIEDENCLLVKLNLLTALVKLFFKRPPECQKILGKFLKYCIESEINFDIRDRAKFYISLLESSVEEARRIVLSTPQSIKNVDASISNYFYEQDFLFEQFNTLSVIYNRSMTSISKEKEAYSSETSVLQKNVLVADLLGVDDKKISLSEEDFLDRKSFEEIWKCLKYSENFEKEFSVCPSHEEIISIMKAACIHNIAFSPKESNNWKFFFYAQENITKKLFFMEIVVQRLKRISEVTIKSDNQLTLRDFVLLCRRILHEKLNL</sequence>
<accession>A0ABM4C2R6</accession>
<evidence type="ECO:0000256" key="5">
    <source>
        <dbReference type="ARBA" id="ARBA00023136"/>
    </source>
</evidence>
<evidence type="ECO:0000313" key="9">
    <source>
        <dbReference type="RefSeq" id="XP_065655848.1"/>
    </source>
</evidence>
<evidence type="ECO:0000256" key="4">
    <source>
        <dbReference type="ARBA" id="ARBA00022927"/>
    </source>
</evidence>
<dbReference type="PANTHER" id="PTHR11134">
    <property type="entry name" value="ADAPTOR COMPLEX SUBUNIT BETA FAMILY MEMBER"/>
    <property type="match status" value="1"/>
</dbReference>
<dbReference type="GeneID" id="101238562"/>
<dbReference type="SUPFAM" id="SSF48371">
    <property type="entry name" value="ARM repeat"/>
    <property type="match status" value="1"/>
</dbReference>
<keyword evidence="3 6" id="KW-0813">Transport</keyword>
<dbReference type="InterPro" id="IPR015151">
    <property type="entry name" value="B-adaptin_app_sub_C"/>
</dbReference>
<dbReference type="InterPro" id="IPR012295">
    <property type="entry name" value="TBP_dom_sf"/>
</dbReference>
<dbReference type="InterPro" id="IPR016024">
    <property type="entry name" value="ARM-type_fold"/>
</dbReference>
<dbReference type="PIRSF" id="PIRSF002291">
    <property type="entry name" value="AP_complex_beta"/>
    <property type="match status" value="1"/>
</dbReference>
<feature type="domain" description="Beta-adaptin appendage C-terminal subdomain" evidence="7">
    <location>
        <begin position="617"/>
        <end position="728"/>
    </location>
</feature>
<dbReference type="Gene3D" id="3.30.310.10">
    <property type="entry name" value="TATA-Binding Protein"/>
    <property type="match status" value="1"/>
</dbReference>
<organism evidence="8 9">
    <name type="scientific">Hydra vulgaris</name>
    <name type="common">Hydra</name>
    <name type="synonym">Hydra attenuata</name>
    <dbReference type="NCBI Taxonomy" id="6087"/>
    <lineage>
        <taxon>Eukaryota</taxon>
        <taxon>Metazoa</taxon>
        <taxon>Cnidaria</taxon>
        <taxon>Hydrozoa</taxon>
        <taxon>Hydroidolina</taxon>
        <taxon>Anthoathecata</taxon>
        <taxon>Aplanulata</taxon>
        <taxon>Hydridae</taxon>
        <taxon>Hydra</taxon>
    </lineage>
</organism>
<evidence type="ECO:0000256" key="6">
    <source>
        <dbReference type="PIRNR" id="PIRNR002291"/>
    </source>
</evidence>
<evidence type="ECO:0000256" key="3">
    <source>
        <dbReference type="ARBA" id="ARBA00022448"/>
    </source>
</evidence>
<evidence type="ECO:0000259" key="7">
    <source>
        <dbReference type="SMART" id="SM01020"/>
    </source>
</evidence>
<reference evidence="9" key="1">
    <citation type="submission" date="2025-08" db="UniProtKB">
        <authorList>
            <consortium name="RefSeq"/>
        </authorList>
    </citation>
    <scope>IDENTIFICATION</scope>
</reference>
<keyword evidence="4 6" id="KW-0653">Protein transport</keyword>
<keyword evidence="8" id="KW-1185">Reference proteome</keyword>
<evidence type="ECO:0000256" key="2">
    <source>
        <dbReference type="ARBA" id="ARBA00006613"/>
    </source>
</evidence>
<comment type="subcellular location">
    <subcellularLocation>
        <location evidence="1">Endomembrane system</location>
    </subcellularLocation>
</comment>
<proteinExistence type="inferred from homology"/>
<comment type="similarity">
    <text evidence="2 6">Belongs to the adaptor complexes large subunit family.</text>
</comment>
<dbReference type="InterPro" id="IPR026739">
    <property type="entry name" value="AP_beta"/>
</dbReference>
<keyword evidence="5 6" id="KW-0472">Membrane</keyword>
<dbReference type="Pfam" id="PF01602">
    <property type="entry name" value="Adaptin_N"/>
    <property type="match status" value="1"/>
</dbReference>
<dbReference type="RefSeq" id="XP_065655848.1">
    <property type="nucleotide sequence ID" value="XM_065799776.1"/>
</dbReference>
<name>A0ABM4C2R6_HYDVU</name>
<evidence type="ECO:0000256" key="1">
    <source>
        <dbReference type="ARBA" id="ARBA00004308"/>
    </source>
</evidence>
<dbReference type="InterPro" id="IPR011989">
    <property type="entry name" value="ARM-like"/>
</dbReference>
<gene>
    <name evidence="9" type="primary">LOC101238562</name>
</gene>
<dbReference type="Gene3D" id="1.25.10.10">
    <property type="entry name" value="Leucine-rich Repeat Variant"/>
    <property type="match status" value="1"/>
</dbReference>
<dbReference type="Pfam" id="PF09066">
    <property type="entry name" value="B2-adapt-app_C"/>
    <property type="match status" value="1"/>
</dbReference>